<evidence type="ECO:0000313" key="5">
    <source>
        <dbReference type="Proteomes" id="UP001603418"/>
    </source>
</evidence>
<name>A0ABW6Z387_9ACTN</name>
<reference evidence="4 5" key="1">
    <citation type="submission" date="2024-10" db="EMBL/GenBank/DDBJ databases">
        <title>The Natural Products Discovery Center: Release of the First 8490 Sequenced Strains for Exploring Actinobacteria Biosynthetic Diversity.</title>
        <authorList>
            <person name="Kalkreuter E."/>
            <person name="Kautsar S.A."/>
            <person name="Yang D."/>
            <person name="Bader C.D."/>
            <person name="Teijaro C.N."/>
            <person name="Fluegel L."/>
            <person name="Davis C.M."/>
            <person name="Simpson J.R."/>
            <person name="Lauterbach L."/>
            <person name="Steele A.D."/>
            <person name="Gui C."/>
            <person name="Meng S."/>
            <person name="Li G."/>
            <person name="Viehrig K."/>
            <person name="Ye F."/>
            <person name="Su P."/>
            <person name="Kiefer A.F."/>
            <person name="Nichols A."/>
            <person name="Cepeda A.J."/>
            <person name="Yan W."/>
            <person name="Fan B."/>
            <person name="Jiang Y."/>
            <person name="Adhikari A."/>
            <person name="Zheng C.-J."/>
            <person name="Schuster L."/>
            <person name="Cowan T.M."/>
            <person name="Smanski M.J."/>
            <person name="Chevrette M.G."/>
            <person name="De Carvalho L.P.S."/>
            <person name="Shen B."/>
        </authorList>
    </citation>
    <scope>NUCLEOTIDE SEQUENCE [LARGE SCALE GENOMIC DNA]</scope>
    <source>
        <strain evidence="4 5">NPDC013366</strain>
    </source>
</reference>
<organism evidence="4 5">
    <name type="scientific">Streptomyces eurythermus</name>
    <dbReference type="NCBI Taxonomy" id="42237"/>
    <lineage>
        <taxon>Bacteria</taxon>
        <taxon>Bacillati</taxon>
        <taxon>Actinomycetota</taxon>
        <taxon>Actinomycetes</taxon>
        <taxon>Kitasatosporales</taxon>
        <taxon>Streptomycetaceae</taxon>
        <taxon>Streptomyces</taxon>
    </lineage>
</organism>
<evidence type="ECO:0000256" key="3">
    <source>
        <dbReference type="SAM" id="Phobius"/>
    </source>
</evidence>
<sequence length="321" mass="33839">MVVAMVDAVRLAKANRRRYEHLVECQEALGQRAAAENAAEQRARQALYDEALVPFRDVLQRLERVDPVELAEVELPAGGGEVGVEFRRLREGAVTAAVGALAGGALAGSGAGAGTFLAVGAFATASTGTAISGLSGAAAISATLAWLGGGSLAAGGGGMAAGTTVLSAIVAAPVVLSLAAVVEWQSRRARRGQREMAQDLERAEAEMREAEEAASALYERSKETRRVLRDLRFVLVKRLPYFHRAGRGVRRPRPVRLPSARRGGGDGGSRRPRRHGHELPDHRRGRTDDRGIGPGPRRRPDPAAGHGHRAVSSVPAAFGAR</sequence>
<feature type="region of interest" description="Disordered" evidence="2">
    <location>
        <begin position="250"/>
        <end position="321"/>
    </location>
</feature>
<feature type="transmembrane region" description="Helical" evidence="3">
    <location>
        <begin position="130"/>
        <end position="148"/>
    </location>
</feature>
<dbReference type="Proteomes" id="UP001603418">
    <property type="component" value="Unassembled WGS sequence"/>
</dbReference>
<proteinExistence type="predicted"/>
<evidence type="ECO:0000256" key="2">
    <source>
        <dbReference type="SAM" id="MobiDB-lite"/>
    </source>
</evidence>
<feature type="coiled-coil region" evidence="1">
    <location>
        <begin position="193"/>
        <end position="220"/>
    </location>
</feature>
<accession>A0ABW6Z387</accession>
<gene>
    <name evidence="4" type="ORF">ACF1HC_29115</name>
</gene>
<keyword evidence="3" id="KW-0472">Membrane</keyword>
<dbReference type="RefSeq" id="WP_244405867.1">
    <property type="nucleotide sequence ID" value="NZ_JBFACJ010000041.1"/>
</dbReference>
<keyword evidence="3" id="KW-1133">Transmembrane helix</keyword>
<evidence type="ECO:0000313" key="4">
    <source>
        <dbReference type="EMBL" id="MFF9885619.1"/>
    </source>
</evidence>
<keyword evidence="1" id="KW-0175">Coiled coil</keyword>
<dbReference type="EMBL" id="JBICBM010000015">
    <property type="protein sequence ID" value="MFF9885619.1"/>
    <property type="molecule type" value="Genomic_DNA"/>
</dbReference>
<feature type="transmembrane region" description="Helical" evidence="3">
    <location>
        <begin position="160"/>
        <end position="182"/>
    </location>
</feature>
<comment type="caution">
    <text evidence="4">The sequence shown here is derived from an EMBL/GenBank/DDBJ whole genome shotgun (WGS) entry which is preliminary data.</text>
</comment>
<feature type="transmembrane region" description="Helical" evidence="3">
    <location>
        <begin position="96"/>
        <end position="123"/>
    </location>
</feature>
<feature type="compositionally biased region" description="Basic and acidic residues" evidence="2">
    <location>
        <begin position="277"/>
        <end position="291"/>
    </location>
</feature>
<evidence type="ECO:0000256" key="1">
    <source>
        <dbReference type="SAM" id="Coils"/>
    </source>
</evidence>
<protein>
    <submittedName>
        <fullName evidence="4">Uncharacterized protein</fullName>
    </submittedName>
</protein>
<keyword evidence="3" id="KW-0812">Transmembrane</keyword>
<keyword evidence="5" id="KW-1185">Reference proteome</keyword>